<name>A0ABY6ZSC8_9PSED</name>
<proteinExistence type="predicted"/>
<evidence type="ECO:0000313" key="2">
    <source>
        <dbReference type="Proteomes" id="UP001163624"/>
    </source>
</evidence>
<evidence type="ECO:0000313" key="1">
    <source>
        <dbReference type="EMBL" id="WAI47660.1"/>
    </source>
</evidence>
<sequence>MNSFTMELTFSSAAISRTGNRVASSSFEAATCRLPLREDTGSITFPLADTAALTQKIAHSPAHIADNGGNDAALFASPACRPTA</sequence>
<dbReference type="EMBL" id="CP113432">
    <property type="protein sequence ID" value="WAI47660.1"/>
    <property type="molecule type" value="Genomic_DNA"/>
</dbReference>
<organism evidence="1 2">
    <name type="scientific">Pseudomonas triclosanedens</name>
    <dbReference type="NCBI Taxonomy" id="2961893"/>
    <lineage>
        <taxon>Bacteria</taxon>
        <taxon>Pseudomonadati</taxon>
        <taxon>Pseudomonadota</taxon>
        <taxon>Gammaproteobacteria</taxon>
        <taxon>Pseudomonadales</taxon>
        <taxon>Pseudomonadaceae</taxon>
        <taxon>Pseudomonas</taxon>
    </lineage>
</organism>
<accession>A0ABY6ZSC8</accession>
<dbReference type="RefSeq" id="WP_254475623.1">
    <property type="nucleotide sequence ID" value="NZ_CP113432.1"/>
</dbReference>
<gene>
    <name evidence="1" type="ORF">OU419_17970</name>
</gene>
<protein>
    <submittedName>
        <fullName evidence="1">Uncharacterized protein</fullName>
    </submittedName>
</protein>
<keyword evidence="2" id="KW-1185">Reference proteome</keyword>
<reference evidence="1" key="1">
    <citation type="submission" date="2022-11" db="EMBL/GenBank/DDBJ databases">
        <title>Pseudomonas triclosanedens sp. nov., a triclosan degrader isolated from activated sludge.</title>
        <authorList>
            <person name="Yin Y."/>
            <person name="Lu Z."/>
        </authorList>
    </citation>
    <scope>NUCLEOTIDE SEQUENCE</scope>
    <source>
        <strain evidence="1">ZM23</strain>
    </source>
</reference>
<dbReference type="Proteomes" id="UP001163624">
    <property type="component" value="Chromosome"/>
</dbReference>